<keyword evidence="4 6" id="KW-1133">Transmembrane helix</keyword>
<dbReference type="NCBIfam" id="TIGR02532">
    <property type="entry name" value="IV_pilin_GFxxxE"/>
    <property type="match status" value="1"/>
</dbReference>
<evidence type="ECO:0000256" key="5">
    <source>
        <dbReference type="ARBA" id="ARBA00023136"/>
    </source>
</evidence>
<keyword evidence="2" id="KW-0488">Methylation</keyword>
<dbReference type="InterPro" id="IPR012902">
    <property type="entry name" value="N_methyl_site"/>
</dbReference>
<evidence type="ECO:0000256" key="6">
    <source>
        <dbReference type="SAM" id="Phobius"/>
    </source>
</evidence>
<protein>
    <submittedName>
        <fullName evidence="7">Type IV pilin protein</fullName>
    </submittedName>
</protein>
<dbReference type="PANTHER" id="PTHR30093">
    <property type="entry name" value="GENERAL SECRETION PATHWAY PROTEIN G"/>
    <property type="match status" value="1"/>
</dbReference>
<organism evidence="7 8">
    <name type="scientific">Rhodanobacter hydrolyticus</name>
    <dbReference type="NCBI Taxonomy" id="2250595"/>
    <lineage>
        <taxon>Bacteria</taxon>
        <taxon>Pseudomonadati</taxon>
        <taxon>Pseudomonadota</taxon>
        <taxon>Gammaproteobacteria</taxon>
        <taxon>Lysobacterales</taxon>
        <taxon>Rhodanobacteraceae</taxon>
        <taxon>Rhodanobacter</taxon>
    </lineage>
</organism>
<accession>A0ABW8J5I6</accession>
<dbReference type="RefSeq" id="WP_404612749.1">
    <property type="nucleotide sequence ID" value="NZ_JADIKK010000008.1"/>
</dbReference>
<evidence type="ECO:0000256" key="3">
    <source>
        <dbReference type="ARBA" id="ARBA00022692"/>
    </source>
</evidence>
<keyword evidence="5 6" id="KW-0472">Membrane</keyword>
<evidence type="ECO:0000313" key="7">
    <source>
        <dbReference type="EMBL" id="MFK2876815.1"/>
    </source>
</evidence>
<dbReference type="Proteomes" id="UP001620339">
    <property type="component" value="Unassembled WGS sequence"/>
</dbReference>
<reference evidence="7 8" key="1">
    <citation type="submission" date="2020-10" db="EMBL/GenBank/DDBJ databases">
        <title>Phylogeny of dyella-like bacteria.</title>
        <authorList>
            <person name="Fu J."/>
        </authorList>
    </citation>
    <scope>NUCLEOTIDE SEQUENCE [LARGE SCALE GENOMIC DNA]</scope>
    <source>
        <strain evidence="7 8">KACC 19113</strain>
    </source>
</reference>
<keyword evidence="3 6" id="KW-0812">Transmembrane</keyword>
<dbReference type="InterPro" id="IPR031982">
    <property type="entry name" value="PilE-like"/>
</dbReference>
<dbReference type="Pfam" id="PF07963">
    <property type="entry name" value="N_methyl"/>
    <property type="match status" value="1"/>
</dbReference>
<comment type="caution">
    <text evidence="7">The sequence shown here is derived from an EMBL/GenBank/DDBJ whole genome shotgun (WGS) entry which is preliminary data.</text>
</comment>
<name>A0ABW8J5I6_9GAMM</name>
<dbReference type="SUPFAM" id="SSF54523">
    <property type="entry name" value="Pili subunits"/>
    <property type="match status" value="1"/>
</dbReference>
<evidence type="ECO:0000256" key="1">
    <source>
        <dbReference type="ARBA" id="ARBA00004167"/>
    </source>
</evidence>
<keyword evidence="8" id="KW-1185">Reference proteome</keyword>
<comment type="subcellular location">
    <subcellularLocation>
        <location evidence="1">Membrane</location>
        <topology evidence="1">Single-pass membrane protein</topology>
    </subcellularLocation>
</comment>
<dbReference type="PROSITE" id="PS00409">
    <property type="entry name" value="PROKAR_NTER_METHYL"/>
    <property type="match status" value="1"/>
</dbReference>
<evidence type="ECO:0000313" key="8">
    <source>
        <dbReference type="Proteomes" id="UP001620339"/>
    </source>
</evidence>
<dbReference type="Pfam" id="PF16732">
    <property type="entry name" value="ComP_DUS"/>
    <property type="match status" value="1"/>
</dbReference>
<evidence type="ECO:0000256" key="2">
    <source>
        <dbReference type="ARBA" id="ARBA00022481"/>
    </source>
</evidence>
<dbReference type="EMBL" id="JADIKK010000008">
    <property type="protein sequence ID" value="MFK2876815.1"/>
    <property type="molecule type" value="Genomic_DNA"/>
</dbReference>
<dbReference type="InterPro" id="IPR045584">
    <property type="entry name" value="Pilin-like"/>
</dbReference>
<sequence length="176" mass="18713">MEWLPFNSNRTAERRSRQVSDRRDAGFTLLELMIVVAIIAILAVVALPSYSRYVVKTNRAAATACLSEYANYMERYYTTNLRYDKAPAASGTAAAAANPIVGTAPSLVLGCAAASQTGNNYQYTAPAASATGYTLRAAPINAQQTRDTQCGTLTLDQTGARNVVGGTNTTAQCWSG</sequence>
<dbReference type="Gene3D" id="3.30.700.10">
    <property type="entry name" value="Glycoprotein, Type 4 Pilin"/>
    <property type="match status" value="1"/>
</dbReference>
<gene>
    <name evidence="7" type="ORF">ISP25_07035</name>
</gene>
<evidence type="ECO:0000256" key="4">
    <source>
        <dbReference type="ARBA" id="ARBA00022989"/>
    </source>
</evidence>
<proteinExistence type="predicted"/>
<dbReference type="PANTHER" id="PTHR30093:SF44">
    <property type="entry name" value="TYPE II SECRETION SYSTEM CORE PROTEIN G"/>
    <property type="match status" value="1"/>
</dbReference>
<feature type="transmembrane region" description="Helical" evidence="6">
    <location>
        <begin position="25"/>
        <end position="47"/>
    </location>
</feature>